<reference evidence="2" key="2">
    <citation type="submission" date="2020-09" db="EMBL/GenBank/DDBJ databases">
        <authorList>
            <person name="Sun Q."/>
            <person name="Ohkuma M."/>
        </authorList>
    </citation>
    <scope>NUCLEOTIDE SEQUENCE</scope>
    <source>
        <strain evidence="2">JCM 4714</strain>
    </source>
</reference>
<proteinExistence type="predicted"/>
<evidence type="ECO:0000256" key="1">
    <source>
        <dbReference type="SAM" id="MobiDB-lite"/>
    </source>
</evidence>
<accession>A0A918YTG2</accession>
<evidence type="ECO:0000313" key="2">
    <source>
        <dbReference type="EMBL" id="GHE16031.1"/>
    </source>
</evidence>
<organism evidence="2 3">
    <name type="scientific">Streptomyces alanosinicus</name>
    <dbReference type="NCBI Taxonomy" id="68171"/>
    <lineage>
        <taxon>Bacteria</taxon>
        <taxon>Bacillati</taxon>
        <taxon>Actinomycetota</taxon>
        <taxon>Actinomycetes</taxon>
        <taxon>Kitasatosporales</taxon>
        <taxon>Streptomycetaceae</taxon>
        <taxon>Streptomyces</taxon>
    </lineage>
</organism>
<name>A0A918YTG2_9ACTN</name>
<evidence type="ECO:0000313" key="3">
    <source>
        <dbReference type="Proteomes" id="UP000655443"/>
    </source>
</evidence>
<comment type="caution">
    <text evidence="2">The sequence shown here is derived from an EMBL/GenBank/DDBJ whole genome shotgun (WGS) entry which is preliminary data.</text>
</comment>
<sequence>MARLNQDDKARNEAAIRAAMERILSGNLPPGGKSDRQGSSTCPAVVGPMGRPVP</sequence>
<keyword evidence="3" id="KW-1185">Reference proteome</keyword>
<gene>
    <name evidence="2" type="ORF">GCM10010339_92610</name>
</gene>
<reference evidence="2" key="1">
    <citation type="journal article" date="2014" name="Int. J. Syst. Evol. Microbiol.">
        <title>Complete genome sequence of Corynebacterium casei LMG S-19264T (=DSM 44701T), isolated from a smear-ripened cheese.</title>
        <authorList>
            <consortium name="US DOE Joint Genome Institute (JGI-PGF)"/>
            <person name="Walter F."/>
            <person name="Albersmeier A."/>
            <person name="Kalinowski J."/>
            <person name="Ruckert C."/>
        </authorList>
    </citation>
    <scope>NUCLEOTIDE SEQUENCE</scope>
    <source>
        <strain evidence="2">JCM 4714</strain>
    </source>
</reference>
<feature type="region of interest" description="Disordered" evidence="1">
    <location>
        <begin position="22"/>
        <end position="54"/>
    </location>
</feature>
<dbReference type="AlphaFoldDB" id="A0A918YTG2"/>
<protein>
    <submittedName>
        <fullName evidence="2">Uncharacterized protein</fullName>
    </submittedName>
</protein>
<dbReference type="Proteomes" id="UP000655443">
    <property type="component" value="Unassembled WGS sequence"/>
</dbReference>
<dbReference type="EMBL" id="BMVG01000073">
    <property type="protein sequence ID" value="GHE16031.1"/>
    <property type="molecule type" value="Genomic_DNA"/>
</dbReference>